<accession>A0AAD5GDY3</accession>
<gene>
    <name evidence="2" type="ORF">M8C21_032332</name>
</gene>
<sequence length="85" mass="9368">VRRKWYRAGEYDHRGSQSGTTSAAAAEEEVPVTADEEEAVLFPINEEISIAVCSNIVTSTTRFNRSQIDAALKPIIMTKTKPGTR</sequence>
<organism evidence="2 3">
    <name type="scientific">Ambrosia artemisiifolia</name>
    <name type="common">Common ragweed</name>
    <dbReference type="NCBI Taxonomy" id="4212"/>
    <lineage>
        <taxon>Eukaryota</taxon>
        <taxon>Viridiplantae</taxon>
        <taxon>Streptophyta</taxon>
        <taxon>Embryophyta</taxon>
        <taxon>Tracheophyta</taxon>
        <taxon>Spermatophyta</taxon>
        <taxon>Magnoliopsida</taxon>
        <taxon>eudicotyledons</taxon>
        <taxon>Gunneridae</taxon>
        <taxon>Pentapetalae</taxon>
        <taxon>asterids</taxon>
        <taxon>campanulids</taxon>
        <taxon>Asterales</taxon>
        <taxon>Asteraceae</taxon>
        <taxon>Asteroideae</taxon>
        <taxon>Heliantheae alliance</taxon>
        <taxon>Heliantheae</taxon>
        <taxon>Ambrosia</taxon>
    </lineage>
</organism>
<dbReference type="AlphaFoldDB" id="A0AAD5GDY3"/>
<name>A0AAD5GDY3_AMBAR</name>
<dbReference type="Proteomes" id="UP001206925">
    <property type="component" value="Unassembled WGS sequence"/>
</dbReference>
<protein>
    <submittedName>
        <fullName evidence="2">Uncharacterized protein</fullName>
    </submittedName>
</protein>
<keyword evidence="3" id="KW-1185">Reference proteome</keyword>
<proteinExistence type="predicted"/>
<reference evidence="2" key="1">
    <citation type="submission" date="2022-06" db="EMBL/GenBank/DDBJ databases">
        <title>Uncovering the hologenomic basis of an extraordinary plant invasion.</title>
        <authorList>
            <person name="Bieker V.C."/>
            <person name="Martin M.D."/>
            <person name="Gilbert T."/>
            <person name="Hodgins K."/>
            <person name="Battlay P."/>
            <person name="Petersen B."/>
            <person name="Wilson J."/>
        </authorList>
    </citation>
    <scope>NUCLEOTIDE SEQUENCE</scope>
    <source>
        <strain evidence="2">AA19_3_7</strain>
        <tissue evidence="2">Leaf</tissue>
    </source>
</reference>
<evidence type="ECO:0000313" key="3">
    <source>
        <dbReference type="Proteomes" id="UP001206925"/>
    </source>
</evidence>
<evidence type="ECO:0000313" key="2">
    <source>
        <dbReference type="EMBL" id="KAI7736901.1"/>
    </source>
</evidence>
<feature type="region of interest" description="Disordered" evidence="1">
    <location>
        <begin position="1"/>
        <end position="32"/>
    </location>
</feature>
<feature type="non-terminal residue" evidence="2">
    <location>
        <position position="85"/>
    </location>
</feature>
<dbReference type="EMBL" id="JAMZMK010009168">
    <property type="protein sequence ID" value="KAI7736901.1"/>
    <property type="molecule type" value="Genomic_DNA"/>
</dbReference>
<comment type="caution">
    <text evidence="2">The sequence shown here is derived from an EMBL/GenBank/DDBJ whole genome shotgun (WGS) entry which is preliminary data.</text>
</comment>
<evidence type="ECO:0000256" key="1">
    <source>
        <dbReference type="SAM" id="MobiDB-lite"/>
    </source>
</evidence>